<dbReference type="InterPro" id="IPR047722">
    <property type="entry name" value="STM4015-like"/>
</dbReference>
<keyword evidence="3" id="KW-1185">Reference proteome</keyword>
<dbReference type="SUPFAM" id="SSF52047">
    <property type="entry name" value="RNI-like"/>
    <property type="match status" value="1"/>
</dbReference>
<proteinExistence type="predicted"/>
<organism evidence="1 3">
    <name type="scientific">Deinococcus lacus</name>
    <dbReference type="NCBI Taxonomy" id="392561"/>
    <lineage>
        <taxon>Bacteria</taxon>
        <taxon>Thermotogati</taxon>
        <taxon>Deinococcota</taxon>
        <taxon>Deinococci</taxon>
        <taxon>Deinococcales</taxon>
        <taxon>Deinococcaceae</taxon>
        <taxon>Deinococcus</taxon>
    </lineage>
</organism>
<sequence>MPNRFAAWLSACGGDDVEVDSSEVRDALIAAREQLPKVHALFIGDITYEECEVSWIQNTDLSPLLSAYGNLTHFGVRGGSGLSLGQLDLSELVELQVQAGGLSAEVVREVMKARLPKLEHLELYLGTDNYGATSSVDDLTPLLDGTLFPRLKYLGLKNSDYQDAIAQVIADAPALDGLETLDLSMGTLSDEGGQALLGSERVKTLSKLDLHHHFMSDEMMQKLEGLGIEVDVSEQEESDEDDGEVWRYVALGE</sequence>
<reference evidence="3" key="2">
    <citation type="journal article" date="2019" name="Int. J. Syst. Evol. Microbiol.">
        <title>The Global Catalogue of Microorganisms (GCM) 10K type strain sequencing project: providing services to taxonomists for standard genome sequencing and annotation.</title>
        <authorList>
            <consortium name="The Broad Institute Genomics Platform"/>
            <consortium name="The Broad Institute Genome Sequencing Center for Infectious Disease"/>
            <person name="Wu L."/>
            <person name="Ma J."/>
        </authorList>
    </citation>
    <scope>NUCLEOTIDE SEQUENCE [LARGE SCALE GENOMIC DNA]</scope>
    <source>
        <strain evidence="3">CGMCC 1.15772</strain>
    </source>
</reference>
<dbReference type="EMBL" id="JBHSWD010000006">
    <property type="protein sequence ID" value="MFC6593146.1"/>
    <property type="molecule type" value="Genomic_DNA"/>
</dbReference>
<dbReference type="NCBIfam" id="NF038076">
    <property type="entry name" value="fam_STM4015"/>
    <property type="match status" value="1"/>
</dbReference>
<comment type="caution">
    <text evidence="1">The sequence shown here is derived from an EMBL/GenBank/DDBJ whole genome shotgun (WGS) entry which is preliminary data.</text>
</comment>
<reference evidence="1" key="3">
    <citation type="submission" date="2024-09" db="EMBL/GenBank/DDBJ databases">
        <authorList>
            <person name="Sun Q."/>
            <person name="Mori K."/>
        </authorList>
    </citation>
    <scope>NUCLEOTIDE SEQUENCE</scope>
    <source>
        <strain evidence="1">NBRC 112440</strain>
    </source>
</reference>
<protein>
    <submittedName>
        <fullName evidence="1">STM4015 family protein</fullName>
    </submittedName>
</protein>
<dbReference type="RefSeq" id="WP_380084220.1">
    <property type="nucleotide sequence ID" value="NZ_JBHSWD010000006.1"/>
</dbReference>
<dbReference type="Gene3D" id="3.80.10.10">
    <property type="entry name" value="Ribonuclease Inhibitor"/>
    <property type="match status" value="1"/>
</dbReference>
<evidence type="ECO:0000313" key="3">
    <source>
        <dbReference type="Proteomes" id="UP001596297"/>
    </source>
</evidence>
<evidence type="ECO:0000313" key="2">
    <source>
        <dbReference type="EMBL" id="MFC6593220.1"/>
    </source>
</evidence>
<dbReference type="Proteomes" id="UP001596297">
    <property type="component" value="Unassembled WGS sequence"/>
</dbReference>
<reference evidence="1" key="1">
    <citation type="journal article" date="2014" name="Int. J. Syst. Evol. Microbiol.">
        <title>Complete genome of a new Firmicutes species belonging to the dominant human colonic microbiota ('Ruminococcus bicirculans') reveals two chromosomes and a selective capacity to utilize plant glucans.</title>
        <authorList>
            <consortium name="NISC Comparative Sequencing Program"/>
            <person name="Wegmann U."/>
            <person name="Louis P."/>
            <person name="Goesmann A."/>
            <person name="Henrissat B."/>
            <person name="Duncan S.H."/>
            <person name="Flint H.J."/>
        </authorList>
    </citation>
    <scope>NUCLEOTIDE SEQUENCE</scope>
    <source>
        <strain evidence="1">NBRC 112440</strain>
    </source>
</reference>
<dbReference type="EMBL" id="JBHSWD010000006">
    <property type="protein sequence ID" value="MFC6593220.1"/>
    <property type="molecule type" value="Genomic_DNA"/>
</dbReference>
<gene>
    <name evidence="1" type="ORF">ACFP81_14740</name>
    <name evidence="2" type="ORF">ACFP81_15150</name>
</gene>
<dbReference type="InterPro" id="IPR032675">
    <property type="entry name" value="LRR_dom_sf"/>
</dbReference>
<evidence type="ECO:0000313" key="1">
    <source>
        <dbReference type="EMBL" id="MFC6593146.1"/>
    </source>
</evidence>
<name>A0ABW1YFM4_9DEIO</name>
<accession>A0ABW1YFM4</accession>